<proteinExistence type="predicted"/>
<evidence type="ECO:0000256" key="1">
    <source>
        <dbReference type="SAM" id="MobiDB-lite"/>
    </source>
</evidence>
<keyword evidence="2" id="KW-0812">Transmembrane</keyword>
<dbReference type="InterPro" id="IPR021403">
    <property type="entry name" value="DUF3043"/>
</dbReference>
<evidence type="ECO:0000256" key="2">
    <source>
        <dbReference type="SAM" id="Phobius"/>
    </source>
</evidence>
<dbReference type="AlphaFoldDB" id="A0A9D2C8X5"/>
<feature type="compositionally biased region" description="Basic and acidic residues" evidence="1">
    <location>
        <begin position="24"/>
        <end position="34"/>
    </location>
</feature>
<evidence type="ECO:0000313" key="3">
    <source>
        <dbReference type="EMBL" id="HIY65672.1"/>
    </source>
</evidence>
<dbReference type="Pfam" id="PF11241">
    <property type="entry name" value="DUF3043"/>
    <property type="match status" value="1"/>
</dbReference>
<keyword evidence="2" id="KW-0472">Membrane</keyword>
<organism evidence="3 4">
    <name type="scientific">Candidatus Agrococcus pullicola</name>
    <dbReference type="NCBI Taxonomy" id="2838429"/>
    <lineage>
        <taxon>Bacteria</taxon>
        <taxon>Bacillati</taxon>
        <taxon>Actinomycetota</taxon>
        <taxon>Actinomycetes</taxon>
        <taxon>Micrococcales</taxon>
        <taxon>Microbacteriaceae</taxon>
        <taxon>Agrococcus</taxon>
    </lineage>
</organism>
<dbReference type="Proteomes" id="UP000824005">
    <property type="component" value="Unassembled WGS sequence"/>
</dbReference>
<feature type="transmembrane region" description="Helical" evidence="2">
    <location>
        <begin position="97"/>
        <end position="117"/>
    </location>
</feature>
<keyword evidence="2" id="KW-1133">Transmembrane helix</keyword>
<gene>
    <name evidence="3" type="ORF">H9830_05280</name>
</gene>
<protein>
    <submittedName>
        <fullName evidence="3">DUF3043 domain-containing protein</fullName>
    </submittedName>
</protein>
<accession>A0A9D2C8X5</accession>
<feature type="region of interest" description="Disordered" evidence="1">
    <location>
        <begin position="1"/>
        <end position="76"/>
    </location>
</feature>
<feature type="transmembrane region" description="Helical" evidence="2">
    <location>
        <begin position="123"/>
        <end position="145"/>
    </location>
</feature>
<reference evidence="3" key="1">
    <citation type="journal article" date="2021" name="PeerJ">
        <title>Extensive microbial diversity within the chicken gut microbiome revealed by metagenomics and culture.</title>
        <authorList>
            <person name="Gilroy R."/>
            <person name="Ravi A."/>
            <person name="Getino M."/>
            <person name="Pursley I."/>
            <person name="Horton D.L."/>
            <person name="Alikhan N.F."/>
            <person name="Baker D."/>
            <person name="Gharbi K."/>
            <person name="Hall N."/>
            <person name="Watson M."/>
            <person name="Adriaenssens E.M."/>
            <person name="Foster-Nyarko E."/>
            <person name="Jarju S."/>
            <person name="Secka A."/>
            <person name="Antonio M."/>
            <person name="Oren A."/>
            <person name="Chaudhuri R.R."/>
            <person name="La Ragione R."/>
            <person name="Hildebrand F."/>
            <person name="Pallen M.J."/>
        </authorList>
    </citation>
    <scope>NUCLEOTIDE SEQUENCE</scope>
    <source>
        <strain evidence="3">ChiGjej1B1-98</strain>
    </source>
</reference>
<reference evidence="3" key="2">
    <citation type="submission" date="2021-04" db="EMBL/GenBank/DDBJ databases">
        <authorList>
            <person name="Gilroy R."/>
        </authorList>
    </citation>
    <scope>NUCLEOTIDE SEQUENCE</scope>
    <source>
        <strain evidence="3">ChiGjej1B1-98</strain>
    </source>
</reference>
<dbReference type="EMBL" id="DXDC01000153">
    <property type="protein sequence ID" value="HIY65672.1"/>
    <property type="molecule type" value="Genomic_DNA"/>
</dbReference>
<sequence length="191" mass="22070">MPLFGSKPKNAADDYEAEAPTTPEKPKTPKRSELVKNSQRPLVPSDRKQAKKQAREQMAQQRQRAQEGYARGEEQYMPARDRGPVKRYARDYVDARFSIGSMLMPAMIIVLAMTFINTAEMRVLTFALLWAFVGLTILDCIVFTWRLRRKITQKFGPGKTKGVSWYASMRSTQMRFMRMPKPQVGRFQKID</sequence>
<name>A0A9D2C8X5_9MICO</name>
<comment type="caution">
    <text evidence="3">The sequence shown here is derived from an EMBL/GenBank/DDBJ whole genome shotgun (WGS) entry which is preliminary data.</text>
</comment>
<evidence type="ECO:0000313" key="4">
    <source>
        <dbReference type="Proteomes" id="UP000824005"/>
    </source>
</evidence>